<dbReference type="InterPro" id="IPR024747">
    <property type="entry name" value="Pyridox_Oxase-rel"/>
</dbReference>
<dbReference type="Pfam" id="PF12900">
    <property type="entry name" value="Pyridox_ox_2"/>
    <property type="match status" value="1"/>
</dbReference>
<protein>
    <recommendedName>
        <fullName evidence="2">Flavin-nucleotide-binding protein</fullName>
    </recommendedName>
</protein>
<organism evidence="1">
    <name type="scientific">Rhodococcus sp. NS1</name>
    <dbReference type="NCBI Taxonomy" id="402236"/>
    <lineage>
        <taxon>Bacteria</taxon>
        <taxon>Bacillati</taxon>
        <taxon>Actinomycetota</taxon>
        <taxon>Actinomycetes</taxon>
        <taxon>Mycobacteriales</taxon>
        <taxon>Nocardiaceae</taxon>
        <taxon>Rhodococcus</taxon>
    </lineage>
</organism>
<accession>A0A097SQQ9</accession>
<evidence type="ECO:0000313" key="1">
    <source>
        <dbReference type="EMBL" id="AIU93871.1"/>
    </source>
</evidence>
<dbReference type="AlphaFoldDB" id="A0A097SQQ9"/>
<dbReference type="SUPFAM" id="SSF50475">
    <property type="entry name" value="FMN-binding split barrel"/>
    <property type="match status" value="1"/>
</dbReference>
<gene>
    <name evidence="1" type="ORF">LRS1606.437</name>
</gene>
<proteinExistence type="predicted"/>
<evidence type="ECO:0008006" key="2">
    <source>
        <dbReference type="Google" id="ProtNLM"/>
    </source>
</evidence>
<keyword evidence="1" id="KW-0614">Plasmid</keyword>
<name>A0A097SQQ9_9NOCA</name>
<dbReference type="PANTHER" id="PTHR34071:SF2">
    <property type="entry name" value="FLAVIN-NUCLEOTIDE-BINDING PROTEIN"/>
    <property type="match status" value="1"/>
</dbReference>
<dbReference type="EMBL" id="KJ605395">
    <property type="protein sequence ID" value="AIU93871.1"/>
    <property type="molecule type" value="Genomic_DNA"/>
</dbReference>
<reference evidence="1" key="1">
    <citation type="submission" date="2014-03" db="EMBL/GenBank/DDBJ databases">
        <authorList>
            <person name="Zhang G."/>
            <person name="Zhu L."/>
            <person name="Fang P."/>
        </authorList>
    </citation>
    <scope>NUCLEOTIDE SEQUENCE</scope>
    <source>
        <strain evidence="1">NS1</strain>
        <plasmid evidence="1">pNSL1</plasmid>
    </source>
</reference>
<sequence>MHRFTYVPVAQEHGNPTFIQWFQPNLEETTMTQNGGPCGRTVAPTDRTRLRRYPERASYARDDIDSVLDEALICHLGFTVDGQPYVIPTMCTRVDDFLYLHGSAASRTLKTVHAASRVCLTASLVDGLVLARSAFAHSLNYRSVVVLGPVVKVEDEAEKMNALKMLTNALIPNRWDDIRPPTPQELKATTVLRMPLREASLKWRSGPPSDLDEDLTSEAWSGVIPLEVRALPPVPAPTLRKSTEVPDEIAHYTVRQGPHPFSI</sequence>
<dbReference type="InterPro" id="IPR012349">
    <property type="entry name" value="Split_barrel_FMN-bd"/>
</dbReference>
<dbReference type="Gene3D" id="2.30.110.10">
    <property type="entry name" value="Electron Transport, Fmn-binding Protein, Chain A"/>
    <property type="match status" value="1"/>
</dbReference>
<dbReference type="PANTHER" id="PTHR34071">
    <property type="entry name" value="5-NITROIMIDAZOLE ANTIBIOTICS RESISTANCE PROTEIN, NIMA-FAMILY-RELATED PROTEIN-RELATED"/>
    <property type="match status" value="1"/>
</dbReference>
<geneLocation type="plasmid" evidence="1">
    <name>pNSL1</name>
</geneLocation>